<evidence type="ECO:0000313" key="10">
    <source>
        <dbReference type="EMBL" id="WLV25677.1"/>
    </source>
</evidence>
<evidence type="ECO:0000256" key="8">
    <source>
        <dbReference type="NCBIfam" id="TIGR02209"/>
    </source>
</evidence>
<keyword evidence="2 7" id="KW-0132">Cell division</keyword>
<dbReference type="HAMAP" id="MF_00910">
    <property type="entry name" value="FtsL"/>
    <property type="match status" value="1"/>
</dbReference>
<keyword evidence="5 7" id="KW-0472">Membrane</keyword>
<accession>A0ABY9KY73</accession>
<dbReference type="NCBIfam" id="TIGR02209">
    <property type="entry name" value="ftsL_broad"/>
    <property type="match status" value="1"/>
</dbReference>
<dbReference type="InterPro" id="IPR011922">
    <property type="entry name" value="Cell_div_FtsL"/>
</dbReference>
<evidence type="ECO:0000256" key="9">
    <source>
        <dbReference type="SAM" id="Coils"/>
    </source>
</evidence>
<name>A0ABY9KY73_9BACI</name>
<comment type="similarity">
    <text evidence="7">Belongs to the FtsL family.</text>
</comment>
<keyword evidence="3 7" id="KW-0812">Transmembrane</keyword>
<keyword evidence="11" id="KW-1185">Reference proteome</keyword>
<organism evidence="10 11">
    <name type="scientific">Aciduricibacillus chroicocephali</name>
    <dbReference type="NCBI Taxonomy" id="3054939"/>
    <lineage>
        <taxon>Bacteria</taxon>
        <taxon>Bacillati</taxon>
        <taxon>Bacillota</taxon>
        <taxon>Bacilli</taxon>
        <taxon>Bacillales</taxon>
        <taxon>Bacillaceae</taxon>
        <taxon>Aciduricibacillus</taxon>
    </lineage>
</organism>
<keyword evidence="1 7" id="KW-1003">Cell membrane</keyword>
<dbReference type="Pfam" id="PF04977">
    <property type="entry name" value="DivIC"/>
    <property type="match status" value="1"/>
</dbReference>
<dbReference type="Proteomes" id="UP001180087">
    <property type="component" value="Chromosome"/>
</dbReference>
<keyword evidence="4 7" id="KW-1133">Transmembrane helix</keyword>
<dbReference type="GO" id="GO:0051301">
    <property type="term" value="P:cell division"/>
    <property type="evidence" value="ECO:0007669"/>
    <property type="project" value="UniProtKB-KW"/>
</dbReference>
<comment type="function">
    <text evidence="7">Essential cell division protein.</text>
</comment>
<evidence type="ECO:0000256" key="4">
    <source>
        <dbReference type="ARBA" id="ARBA00022989"/>
    </source>
</evidence>
<proteinExistence type="inferred from homology"/>
<dbReference type="EMBL" id="CP129113">
    <property type="protein sequence ID" value="WLV25677.1"/>
    <property type="molecule type" value="Genomic_DNA"/>
</dbReference>
<reference evidence="10" key="1">
    <citation type="submission" date="2023-06" db="EMBL/GenBank/DDBJ databases">
        <title>A Treasure from Seagulls: Isolation and Description of Aciduricobacillus qingdaonensis gen. nov., sp. nov., a Rare Obligately Uric Acid-utilizing Member in the Family Bacillaceae.</title>
        <authorList>
            <person name="Liu W."/>
            <person name="Wang B."/>
        </authorList>
    </citation>
    <scope>NUCLEOTIDE SEQUENCE</scope>
    <source>
        <strain evidence="10">44XB</strain>
    </source>
</reference>
<dbReference type="RefSeq" id="WP_348029470.1">
    <property type="nucleotide sequence ID" value="NZ_CP129113.1"/>
</dbReference>
<evidence type="ECO:0000256" key="2">
    <source>
        <dbReference type="ARBA" id="ARBA00022618"/>
    </source>
</evidence>
<keyword evidence="9" id="KW-0175">Coiled coil</keyword>
<evidence type="ECO:0000313" key="11">
    <source>
        <dbReference type="Proteomes" id="UP001180087"/>
    </source>
</evidence>
<feature type="coiled-coil region" evidence="9">
    <location>
        <begin position="61"/>
        <end position="88"/>
    </location>
</feature>
<sequence length="122" mass="13918">MSANHARKWQESYTPPVRKKQVTVRVHRQGWITKGEKLLYSIVAACTILGGIYTVNYASSTDSVNRELQSVESKVKQQKSENNDLTYEVKELSRPERITKIAKENGLKIQDAKVKQAELLDK</sequence>
<protein>
    <recommendedName>
        <fullName evidence="7 8">Cell division protein FtsL</fullName>
    </recommendedName>
</protein>
<evidence type="ECO:0000256" key="7">
    <source>
        <dbReference type="HAMAP-Rule" id="MF_00910"/>
    </source>
</evidence>
<evidence type="ECO:0000256" key="1">
    <source>
        <dbReference type="ARBA" id="ARBA00022475"/>
    </source>
</evidence>
<evidence type="ECO:0000256" key="5">
    <source>
        <dbReference type="ARBA" id="ARBA00023136"/>
    </source>
</evidence>
<dbReference type="InterPro" id="IPR007060">
    <property type="entry name" value="FtsL/DivIC"/>
</dbReference>
<feature type="transmembrane region" description="Helical" evidence="7">
    <location>
        <begin position="38"/>
        <end position="58"/>
    </location>
</feature>
<evidence type="ECO:0000256" key="3">
    <source>
        <dbReference type="ARBA" id="ARBA00022692"/>
    </source>
</evidence>
<comment type="subcellular location">
    <subcellularLocation>
        <location evidence="7">Cell membrane</location>
        <topology evidence="7">Single-pass type II membrane protein</topology>
    </subcellularLocation>
    <text evidence="7">Localizes to the division septum where it forms a ring structure.</text>
</comment>
<gene>
    <name evidence="7 10" type="primary">ftsL</name>
    <name evidence="10" type="ORF">QR721_05585</name>
</gene>
<evidence type="ECO:0000256" key="6">
    <source>
        <dbReference type="ARBA" id="ARBA00023306"/>
    </source>
</evidence>
<keyword evidence="6 7" id="KW-0131">Cell cycle</keyword>